<dbReference type="EMBL" id="CACTIH010005442">
    <property type="protein sequence ID" value="CAA2992794.1"/>
    <property type="molecule type" value="Genomic_DNA"/>
</dbReference>
<dbReference type="AlphaFoldDB" id="A0A8S0SMM3"/>
<dbReference type="GO" id="GO:0031969">
    <property type="term" value="C:chloroplast membrane"/>
    <property type="evidence" value="ECO:0007669"/>
    <property type="project" value="TreeGrafter"/>
</dbReference>
<reference evidence="2 3" key="1">
    <citation type="submission" date="2019-12" db="EMBL/GenBank/DDBJ databases">
        <authorList>
            <person name="Alioto T."/>
            <person name="Alioto T."/>
            <person name="Gomez Garrido J."/>
        </authorList>
    </citation>
    <scope>NUCLEOTIDE SEQUENCE [LARGE SCALE GENOMIC DNA]</scope>
</reference>
<dbReference type="Gramene" id="OE9A108711T1">
    <property type="protein sequence ID" value="OE9A108711C1"/>
    <property type="gene ID" value="OE9A108711"/>
</dbReference>
<protein>
    <submittedName>
        <fullName evidence="2">CHAPERONE-LIKE PROTEIN OF POR1, chloroplastic</fullName>
    </submittedName>
</protein>
<feature type="transmembrane region" description="Helical" evidence="1">
    <location>
        <begin position="12"/>
        <end position="38"/>
    </location>
</feature>
<accession>A0A8S0SMM3</accession>
<name>A0A8S0SMM3_OLEEU</name>
<evidence type="ECO:0000313" key="2">
    <source>
        <dbReference type="EMBL" id="CAA2992794.1"/>
    </source>
</evidence>
<keyword evidence="1" id="KW-0472">Membrane</keyword>
<dbReference type="OrthoDB" id="513574at2759"/>
<keyword evidence="3" id="KW-1185">Reference proteome</keyword>
<gene>
    <name evidence="2" type="ORF">OLEA9_A108711</name>
</gene>
<keyword evidence="1" id="KW-1133">Transmembrane helix</keyword>
<organism evidence="2 3">
    <name type="scientific">Olea europaea subsp. europaea</name>
    <dbReference type="NCBI Taxonomy" id="158383"/>
    <lineage>
        <taxon>Eukaryota</taxon>
        <taxon>Viridiplantae</taxon>
        <taxon>Streptophyta</taxon>
        <taxon>Embryophyta</taxon>
        <taxon>Tracheophyta</taxon>
        <taxon>Spermatophyta</taxon>
        <taxon>Magnoliopsida</taxon>
        <taxon>eudicotyledons</taxon>
        <taxon>Gunneridae</taxon>
        <taxon>Pentapetalae</taxon>
        <taxon>asterids</taxon>
        <taxon>lamiids</taxon>
        <taxon>Lamiales</taxon>
        <taxon>Oleaceae</taxon>
        <taxon>Oleeae</taxon>
        <taxon>Olea</taxon>
    </lineage>
</organism>
<dbReference type="PANTHER" id="PTHR33372:SF10">
    <property type="entry name" value="OS03G0137300 PROTEIN"/>
    <property type="match status" value="1"/>
</dbReference>
<dbReference type="PANTHER" id="PTHR33372">
    <property type="match status" value="1"/>
</dbReference>
<dbReference type="Proteomes" id="UP000594638">
    <property type="component" value="Unassembled WGS sequence"/>
</dbReference>
<evidence type="ECO:0000313" key="3">
    <source>
        <dbReference type="Proteomes" id="UP000594638"/>
    </source>
</evidence>
<proteinExistence type="predicted"/>
<keyword evidence="1" id="KW-0812">Transmembrane</keyword>
<dbReference type="Pfam" id="PF11833">
    <property type="entry name" value="CPP1-like"/>
    <property type="match status" value="1"/>
</dbReference>
<evidence type="ECO:0000256" key="1">
    <source>
        <dbReference type="SAM" id="Phobius"/>
    </source>
</evidence>
<sequence length="121" mass="12743">MMPEMRTPTEASLVALSSVADVPGLILATSFGASLYFLTKKNVKLGKAAVITIGGLVTGAIVDSAVESWLQVSWHSHTRYNYLIVTEIVGSRNRVCCITTEGDCSQTGVITAGGYCNQTGA</sequence>
<dbReference type="InterPro" id="IPR021788">
    <property type="entry name" value="CPP1-like"/>
</dbReference>
<comment type="caution">
    <text evidence="2">The sequence shown here is derived from an EMBL/GenBank/DDBJ whole genome shotgun (WGS) entry which is preliminary data.</text>
</comment>